<dbReference type="AlphaFoldDB" id="A0A7X0ECK8"/>
<feature type="signal peptide" evidence="3">
    <location>
        <begin position="1"/>
        <end position="31"/>
    </location>
</feature>
<evidence type="ECO:0000313" key="6">
    <source>
        <dbReference type="Proteomes" id="UP000539175"/>
    </source>
</evidence>
<dbReference type="Proteomes" id="UP000539175">
    <property type="component" value="Unassembled WGS sequence"/>
</dbReference>
<dbReference type="GO" id="GO:0009086">
    <property type="term" value="P:methionine biosynthetic process"/>
    <property type="evidence" value="ECO:0007669"/>
    <property type="project" value="TreeGrafter"/>
</dbReference>
<comment type="caution">
    <text evidence="5">The sequence shown here is derived from an EMBL/GenBank/DDBJ whole genome shotgun (WGS) entry which is preliminary data.</text>
</comment>
<evidence type="ECO:0000313" key="5">
    <source>
        <dbReference type="EMBL" id="MBB6251758.1"/>
    </source>
</evidence>
<protein>
    <submittedName>
        <fullName evidence="5">Homoserine O-acetyltransferase</fullName>
        <ecNumber evidence="5">2.3.1.31</ecNumber>
    </submittedName>
</protein>
<organism evidence="5 6">
    <name type="scientific">Nitrospirillum iridis</name>
    <dbReference type="NCBI Taxonomy" id="765888"/>
    <lineage>
        <taxon>Bacteria</taxon>
        <taxon>Pseudomonadati</taxon>
        <taxon>Pseudomonadota</taxon>
        <taxon>Alphaproteobacteria</taxon>
        <taxon>Rhodospirillales</taxon>
        <taxon>Azospirillaceae</taxon>
        <taxon>Nitrospirillum</taxon>
    </lineage>
</organism>
<dbReference type="InterPro" id="IPR008220">
    <property type="entry name" value="HAT_MetX-like"/>
</dbReference>
<feature type="active site" evidence="2">
    <location>
        <position position="314"/>
    </location>
</feature>
<dbReference type="GO" id="GO:0004414">
    <property type="term" value="F:homoserine O-acetyltransferase activity"/>
    <property type="evidence" value="ECO:0007669"/>
    <property type="project" value="UniProtKB-EC"/>
</dbReference>
<keyword evidence="6" id="KW-1185">Reference proteome</keyword>
<accession>A0A7X0ECK8</accession>
<evidence type="ECO:0000256" key="2">
    <source>
        <dbReference type="PIRSR" id="PIRSR000443-1"/>
    </source>
</evidence>
<feature type="chain" id="PRO_5031257676" evidence="3">
    <location>
        <begin position="32"/>
        <end position="372"/>
    </location>
</feature>
<sequence length="372" mass="40326">MIRSVARALRAPVLLSALLGGTPLASTAALATTPAPPVTREGDVSVTDFTFKSGETLPEVRLHYTTLGTPHRDAKGNVDNAVLILHGTGGTGAQFLRPQFSDVLFRPGGVLDPARYFIILPDDVGHGRSTKPSDGLRAHFPKYDYDDMVALEHELVTRGLGVDHLRLVMGTSMGCMHAFVWGETYPKAMDALMPLACLPQTIAGRNRLWRQMAISAIKADPAWQGGDYVEQPRQGLRTAASLLVIAGSAPLQMQKAYPTREAADTAVDTLTHAQMDHADANDLIYQLDASRTYDPSPRLETITAPVTWINSGDDFINPPELALAEQLVKRLPHGQFILIPASDQTHGHGTHTWAALWQDKLADLLARTAPKG</sequence>
<keyword evidence="1 5" id="KW-0808">Transferase</keyword>
<keyword evidence="3" id="KW-0732">Signal</keyword>
<dbReference type="InterPro" id="IPR000073">
    <property type="entry name" value="AB_hydrolase_1"/>
</dbReference>
<feature type="active site" evidence="2">
    <location>
        <position position="348"/>
    </location>
</feature>
<evidence type="ECO:0000259" key="4">
    <source>
        <dbReference type="Pfam" id="PF00561"/>
    </source>
</evidence>
<dbReference type="InterPro" id="IPR029058">
    <property type="entry name" value="AB_hydrolase_fold"/>
</dbReference>
<dbReference type="PANTHER" id="PTHR32268:SF11">
    <property type="entry name" value="HOMOSERINE O-ACETYLTRANSFERASE"/>
    <property type="match status" value="1"/>
</dbReference>
<dbReference type="PIRSF" id="PIRSF000443">
    <property type="entry name" value="Homoser_Ac_trans"/>
    <property type="match status" value="1"/>
</dbReference>
<dbReference type="Gene3D" id="3.40.50.1820">
    <property type="entry name" value="alpha/beta hydrolase"/>
    <property type="match status" value="1"/>
</dbReference>
<feature type="domain" description="AB hydrolase-1" evidence="4">
    <location>
        <begin position="80"/>
        <end position="341"/>
    </location>
</feature>
<feature type="active site" description="Nucleophile" evidence="2">
    <location>
        <position position="172"/>
    </location>
</feature>
<dbReference type="NCBIfam" id="NF005071">
    <property type="entry name" value="PRK06489.1"/>
    <property type="match status" value="1"/>
</dbReference>
<evidence type="ECO:0000256" key="1">
    <source>
        <dbReference type="ARBA" id="ARBA00022679"/>
    </source>
</evidence>
<dbReference type="SUPFAM" id="SSF53474">
    <property type="entry name" value="alpha/beta-Hydrolases"/>
    <property type="match status" value="1"/>
</dbReference>
<dbReference type="EMBL" id="JACIIZ010000005">
    <property type="protein sequence ID" value="MBB6251758.1"/>
    <property type="molecule type" value="Genomic_DNA"/>
</dbReference>
<reference evidence="5 6" key="1">
    <citation type="submission" date="2020-08" db="EMBL/GenBank/DDBJ databases">
        <title>Genomic Encyclopedia of Type Strains, Phase IV (KMG-IV): sequencing the most valuable type-strain genomes for metagenomic binning, comparative biology and taxonomic classification.</title>
        <authorList>
            <person name="Goeker M."/>
        </authorList>
    </citation>
    <scope>NUCLEOTIDE SEQUENCE [LARGE SCALE GENOMIC DNA]</scope>
    <source>
        <strain evidence="5 6">DSM 22198</strain>
    </source>
</reference>
<proteinExistence type="predicted"/>
<dbReference type="EC" id="2.3.1.31" evidence="5"/>
<dbReference type="PANTHER" id="PTHR32268">
    <property type="entry name" value="HOMOSERINE O-ACETYLTRANSFERASE"/>
    <property type="match status" value="1"/>
</dbReference>
<name>A0A7X0ECK8_9PROT</name>
<evidence type="ECO:0000256" key="3">
    <source>
        <dbReference type="SAM" id="SignalP"/>
    </source>
</evidence>
<dbReference type="GO" id="GO:0009092">
    <property type="term" value="P:homoserine metabolic process"/>
    <property type="evidence" value="ECO:0007669"/>
    <property type="project" value="TreeGrafter"/>
</dbReference>
<keyword evidence="5" id="KW-0012">Acyltransferase</keyword>
<dbReference type="RefSeq" id="WP_184800457.1">
    <property type="nucleotide sequence ID" value="NZ_JACIIZ010000005.1"/>
</dbReference>
<gene>
    <name evidence="5" type="ORF">FHS74_002309</name>
</gene>
<dbReference type="Pfam" id="PF00561">
    <property type="entry name" value="Abhydrolase_1"/>
    <property type="match status" value="1"/>
</dbReference>